<dbReference type="Proteomes" id="UP000003416">
    <property type="component" value="Unassembled WGS sequence"/>
</dbReference>
<protein>
    <submittedName>
        <fullName evidence="1">Uncharacterized protein</fullName>
    </submittedName>
</protein>
<proteinExistence type="predicted"/>
<dbReference type="AlphaFoldDB" id="F3PNT9"/>
<dbReference type="HOGENOM" id="CLU_3247230_0_0_10"/>
<accession>F3PNT9</accession>
<sequence length="42" mass="4621">MAITVMAAVMPHQWAISIKMPASMHNAKRMVTISDNPLAELI</sequence>
<evidence type="ECO:0000313" key="1">
    <source>
        <dbReference type="EMBL" id="EGF59449.1"/>
    </source>
</evidence>
<keyword evidence="2" id="KW-1185">Reference proteome</keyword>
<reference evidence="1" key="1">
    <citation type="submission" date="2011-02" db="EMBL/GenBank/DDBJ databases">
        <authorList>
            <person name="Weinstock G."/>
            <person name="Sodergren E."/>
            <person name="Clifton S."/>
            <person name="Fulton L."/>
            <person name="Fulton B."/>
            <person name="Courtney L."/>
            <person name="Fronick C."/>
            <person name="Harrison M."/>
            <person name="Strong C."/>
            <person name="Farmer C."/>
            <person name="Delahaunty K."/>
            <person name="Markovic C."/>
            <person name="Hall O."/>
            <person name="Minx P."/>
            <person name="Tomlinson C."/>
            <person name="Mitreva M."/>
            <person name="Hou S."/>
            <person name="Chen J."/>
            <person name="Wollam A."/>
            <person name="Pepin K.H."/>
            <person name="Johnson M."/>
            <person name="Bhonagiri V."/>
            <person name="Zhang X."/>
            <person name="Suruliraj S."/>
            <person name="Warren W."/>
            <person name="Chinwalla A."/>
            <person name="Mardis E.R."/>
            <person name="Wilson R.K."/>
        </authorList>
    </citation>
    <scope>NUCLEOTIDE SEQUENCE [LARGE SCALE GENOMIC DNA]</scope>
    <source>
        <strain evidence="1">YIT 12057</strain>
    </source>
</reference>
<comment type="caution">
    <text evidence="1">The sequence shown here is derived from an EMBL/GenBank/DDBJ whole genome shotgun (WGS) entry which is preliminary data.</text>
</comment>
<evidence type="ECO:0000313" key="2">
    <source>
        <dbReference type="Proteomes" id="UP000003416"/>
    </source>
</evidence>
<dbReference type="EMBL" id="AFBN01000008">
    <property type="protein sequence ID" value="EGF59449.1"/>
    <property type="molecule type" value="Genomic_DNA"/>
</dbReference>
<organism evidence="1 2">
    <name type="scientific">Bacteroides fluxus YIT 12057</name>
    <dbReference type="NCBI Taxonomy" id="763034"/>
    <lineage>
        <taxon>Bacteria</taxon>
        <taxon>Pseudomonadati</taxon>
        <taxon>Bacteroidota</taxon>
        <taxon>Bacteroidia</taxon>
        <taxon>Bacteroidales</taxon>
        <taxon>Bacteroidaceae</taxon>
        <taxon>Bacteroides</taxon>
    </lineage>
</organism>
<name>F3PNT9_9BACE</name>
<gene>
    <name evidence="1" type="ORF">HMPREF9446_00379</name>
</gene>